<comment type="caution">
    <text evidence="7">The sequence shown here is derived from an EMBL/GenBank/DDBJ whole genome shotgun (WGS) entry which is preliminary data.</text>
</comment>
<dbReference type="GO" id="GO:0051996">
    <property type="term" value="F:squalene synthase [NAD(P)H] activity"/>
    <property type="evidence" value="ECO:0007669"/>
    <property type="project" value="InterPro"/>
</dbReference>
<dbReference type="SFLD" id="SFLDG01212">
    <property type="entry name" value="Phytoene_synthase_like"/>
    <property type="match status" value="1"/>
</dbReference>
<gene>
    <name evidence="7" type="ORF">EV192_116165</name>
</gene>
<evidence type="ECO:0000256" key="2">
    <source>
        <dbReference type="ARBA" id="ARBA00006251"/>
    </source>
</evidence>
<evidence type="ECO:0000256" key="1">
    <source>
        <dbReference type="ARBA" id="ARBA00004684"/>
    </source>
</evidence>
<dbReference type="PANTHER" id="PTHR31480">
    <property type="entry name" value="BIFUNCTIONAL LYCOPENE CYCLASE/PHYTOENE SYNTHASE"/>
    <property type="match status" value="1"/>
</dbReference>
<feature type="region of interest" description="Disordered" evidence="6">
    <location>
        <begin position="307"/>
        <end position="342"/>
    </location>
</feature>
<dbReference type="SUPFAM" id="SSF48576">
    <property type="entry name" value="Terpenoid synthases"/>
    <property type="match status" value="1"/>
</dbReference>
<proteinExistence type="inferred from homology"/>
<keyword evidence="3" id="KW-0808">Transferase</keyword>
<dbReference type="Pfam" id="PF00494">
    <property type="entry name" value="SQS_PSY"/>
    <property type="match status" value="1"/>
</dbReference>
<keyword evidence="8" id="KW-1185">Reference proteome</keyword>
<dbReference type="EMBL" id="SLWS01000016">
    <property type="protein sequence ID" value="TCO48112.1"/>
    <property type="molecule type" value="Genomic_DNA"/>
</dbReference>
<dbReference type="Proteomes" id="UP000295680">
    <property type="component" value="Unassembled WGS sequence"/>
</dbReference>
<evidence type="ECO:0000256" key="3">
    <source>
        <dbReference type="ARBA" id="ARBA00022679"/>
    </source>
</evidence>
<dbReference type="InterPro" id="IPR008949">
    <property type="entry name" value="Isoprenoid_synthase_dom_sf"/>
</dbReference>
<keyword evidence="4" id="KW-0125">Carotenoid biosynthesis</keyword>
<dbReference type="UniPathway" id="UPA00799"/>
<sequence>MGCTVSTRELDAAGITDPDLRAAYTASRQINASHGRTYFLATRLLPIADRPAVHALYGFARLTDDIVDGTLPKSQQAAELFTLERTMWSDGHPVLRALRDTVARYGIDQALFADFLASMRMDLHVTEYATFEDLATYMHGSAGVIGLQMLPVLGTAGPRAEAEPYAAALGEAFQLTNFLRDVGEDLDRGRIYLPMAELNAFGVDRARLRWAHRTGKPDPNVRKALAHLVAHTYAVYRRAEPGIALLRPESRPCVSTAATLYRGILDRIVDADYSVLNRRAVVPTGQRLWVALPGVTRAAGQNAKAWARRLTSRPRSPRNASIGVPGSESSEVNSHRRISLGE</sequence>
<dbReference type="AlphaFoldDB" id="A0A4R2IU03"/>
<reference evidence="7 8" key="1">
    <citation type="submission" date="2019-03" db="EMBL/GenBank/DDBJ databases">
        <title>Genomic Encyclopedia of Type Strains, Phase IV (KMG-IV): sequencing the most valuable type-strain genomes for metagenomic binning, comparative biology and taxonomic classification.</title>
        <authorList>
            <person name="Goeker M."/>
        </authorList>
    </citation>
    <scope>NUCLEOTIDE SEQUENCE [LARGE SCALE GENOMIC DNA]</scope>
    <source>
        <strain evidence="7 8">DSM 45934</strain>
    </source>
</reference>
<evidence type="ECO:0000313" key="7">
    <source>
        <dbReference type="EMBL" id="TCO48112.1"/>
    </source>
</evidence>
<protein>
    <submittedName>
        <fullName evidence="7">Phytoene synthase</fullName>
    </submittedName>
</protein>
<dbReference type="Gene3D" id="1.10.600.10">
    <property type="entry name" value="Farnesyl Diphosphate Synthase"/>
    <property type="match status" value="1"/>
</dbReference>
<dbReference type="InterPro" id="IPR002060">
    <property type="entry name" value="Squ/phyt_synthse"/>
</dbReference>
<dbReference type="PROSITE" id="PS01044">
    <property type="entry name" value="SQUALEN_PHYTOEN_SYN_1"/>
    <property type="match status" value="1"/>
</dbReference>
<comment type="cofactor">
    <cofactor evidence="5">
        <name>ATP</name>
        <dbReference type="ChEBI" id="CHEBI:30616"/>
    </cofactor>
</comment>
<comment type="pathway">
    <text evidence="1">Carotenoid biosynthesis; phytoene biosynthesis.</text>
</comment>
<dbReference type="FunFam" id="1.10.600.10:FF:000020">
    <property type="entry name" value="Phytoene synthase"/>
    <property type="match status" value="1"/>
</dbReference>
<evidence type="ECO:0000256" key="5">
    <source>
        <dbReference type="ARBA" id="ARBA00053028"/>
    </source>
</evidence>
<evidence type="ECO:0000256" key="6">
    <source>
        <dbReference type="SAM" id="MobiDB-lite"/>
    </source>
</evidence>
<dbReference type="GO" id="GO:0016117">
    <property type="term" value="P:carotenoid biosynthetic process"/>
    <property type="evidence" value="ECO:0007669"/>
    <property type="project" value="UniProtKB-KW"/>
</dbReference>
<dbReference type="OrthoDB" id="9807580at2"/>
<feature type="compositionally biased region" description="Basic residues" evidence="6">
    <location>
        <begin position="307"/>
        <end position="316"/>
    </location>
</feature>
<dbReference type="InterPro" id="IPR044843">
    <property type="entry name" value="Trans_IPPS_bact-type"/>
</dbReference>
<dbReference type="InterPro" id="IPR033904">
    <property type="entry name" value="Trans_IPPS_HH"/>
</dbReference>
<evidence type="ECO:0000313" key="8">
    <source>
        <dbReference type="Proteomes" id="UP000295680"/>
    </source>
</evidence>
<dbReference type="SFLD" id="SFLDS00005">
    <property type="entry name" value="Isoprenoid_Synthase_Type_I"/>
    <property type="match status" value="1"/>
</dbReference>
<dbReference type="PROSITE" id="PS01045">
    <property type="entry name" value="SQUALEN_PHYTOEN_SYN_2"/>
    <property type="match status" value="1"/>
</dbReference>
<name>A0A4R2IU03_9PSEU</name>
<comment type="similarity">
    <text evidence="2">Belongs to the phytoene/squalene synthase family.</text>
</comment>
<evidence type="ECO:0000256" key="4">
    <source>
        <dbReference type="ARBA" id="ARBA00022746"/>
    </source>
</evidence>
<dbReference type="SFLD" id="SFLDG01018">
    <property type="entry name" value="Squalene/Phytoene_Synthase_Lik"/>
    <property type="match status" value="1"/>
</dbReference>
<organism evidence="7 8">
    <name type="scientific">Actinocrispum wychmicini</name>
    <dbReference type="NCBI Taxonomy" id="1213861"/>
    <lineage>
        <taxon>Bacteria</taxon>
        <taxon>Bacillati</taxon>
        <taxon>Actinomycetota</taxon>
        <taxon>Actinomycetes</taxon>
        <taxon>Pseudonocardiales</taxon>
        <taxon>Pseudonocardiaceae</taxon>
        <taxon>Actinocrispum</taxon>
    </lineage>
</organism>
<dbReference type="InterPro" id="IPR019845">
    <property type="entry name" value="Squalene/phytoene_synthase_CS"/>
</dbReference>
<accession>A0A4R2IU03</accession>
<dbReference type="CDD" id="cd00683">
    <property type="entry name" value="Trans_IPPS_HH"/>
    <property type="match status" value="1"/>
</dbReference>
<dbReference type="GO" id="GO:0004311">
    <property type="term" value="F:geranylgeranyl diphosphate synthase activity"/>
    <property type="evidence" value="ECO:0007669"/>
    <property type="project" value="InterPro"/>
</dbReference>